<dbReference type="CDD" id="cd08640">
    <property type="entry name" value="DNA_pol_A_plastid_like"/>
    <property type="match status" value="1"/>
</dbReference>
<dbReference type="SMART" id="SM00482">
    <property type="entry name" value="POLAc"/>
    <property type="match status" value="1"/>
</dbReference>
<feature type="region of interest" description="Disordered" evidence="3">
    <location>
        <begin position="1888"/>
        <end position="1914"/>
    </location>
</feature>
<dbReference type="SUPFAM" id="SSF56672">
    <property type="entry name" value="DNA/RNA polymerases"/>
    <property type="match status" value="1"/>
</dbReference>
<dbReference type="PANTHER" id="PTHR10133">
    <property type="entry name" value="DNA POLYMERASE I"/>
    <property type="match status" value="1"/>
</dbReference>
<feature type="non-terminal residue" evidence="5">
    <location>
        <position position="1"/>
    </location>
</feature>
<dbReference type="InterPro" id="IPR036217">
    <property type="entry name" value="MethylDNA_cys_MeTrfase_DNAb"/>
</dbReference>
<dbReference type="Pfam" id="PF01035">
    <property type="entry name" value="DNA_binding_1"/>
    <property type="match status" value="1"/>
</dbReference>
<feature type="domain" description="DNA-directed DNA polymerase family A palm" evidence="4">
    <location>
        <begin position="849"/>
        <end position="1081"/>
    </location>
</feature>
<dbReference type="GO" id="GO:0006261">
    <property type="term" value="P:DNA-templated DNA replication"/>
    <property type="evidence" value="ECO:0007669"/>
    <property type="project" value="InterPro"/>
</dbReference>
<accession>A0A3M7KNX4</accession>
<dbReference type="InterPro" id="IPR036388">
    <property type="entry name" value="WH-like_DNA-bd_sf"/>
</dbReference>
<feature type="region of interest" description="Disordered" evidence="3">
    <location>
        <begin position="1835"/>
        <end position="1875"/>
    </location>
</feature>
<feature type="region of interest" description="Disordered" evidence="3">
    <location>
        <begin position="651"/>
        <end position="678"/>
    </location>
</feature>
<feature type="region of interest" description="Disordered" evidence="3">
    <location>
        <begin position="30"/>
        <end position="58"/>
    </location>
</feature>
<comment type="caution">
    <text evidence="5">The sequence shown here is derived from an EMBL/GenBank/DDBJ whole genome shotgun (WGS) entry which is preliminary data.</text>
</comment>
<dbReference type="Gene3D" id="3.30.420.10">
    <property type="entry name" value="Ribonuclease H-like superfamily/Ribonuclease H"/>
    <property type="match status" value="1"/>
</dbReference>
<dbReference type="Gene3D" id="3.30.70.370">
    <property type="match status" value="1"/>
</dbReference>
<sequence length="2056" mass="214807">ESSSPQFAESQYTCRSPWNVGERGVSELHALKRTPDLTPRAETRRTQAQISAGVRMSGPVHRTAAEKWPFQPLKVGTPSQNGWRKEHLAALDPPAERFCDPSVPNSCRSPPAGSALSCQNSDEPIMSGTIRDNGGHAAVTRDSAARAHAMTTPVGTTAELATPPAEPEAAGPKVLGMSEVAGAGFLAAQREFHERCPNTPPPHVLVVNTLAGAQAAAARLLSPELRGRVFACDTEVSAIDVTSQSPCCHGDLICFSIHCGPDVDFGGGASPSVQSTLWVDTYLDGDASRKEEAAEILSLFAPFFSSPDHPKVWHNFSFDRHIVERAGVKHAGFEADTMHMARLWDSSRSGKLTYSLESLSSDVALMGSSAVPKIGMKDLFARPNKRADGTNGKLLVMDVVEELQRGEDTRWRWVAYSATDARATWDLYAALRERLEAMTDVALDPGVAAEYAAAGRPIASMWDVYLRFWRPFGELLTEMEALGVGVDRAHLAAAERRAVADQERARAAFRDWAVARVPGAAHMNVGSGAQVAQLLFAGVPNGRDPAKAGVPLSREFKVPNTLGVAEGGKKAKKNIAVTLHGLWGEGVASPLVPTVHTPSGAPACNTAVLKALAGPPGRAAKALAALEHRPGAGLGLGDSLDPVGAWDDASGVEAGAMGDSESTADLDADGGAGAAADASANPAGAVAAEPLDAADLEAKRAAGGHGALFPLFGSELEGLRACAAVDALVDVGAIDTLLSNFIVPLQQDAIAKPAAVDWAARRRGEAGVLGARNLSLAGREGPTMGQGSGGGLQAPAALHDSTVDGPPPAPAAAYRVHCSLNINTETGRLSARRPNLQNQPALEKDRYGVRRAFTADLAAGHTLVVADYGQLELRILAHMANCRSMIEAFEAGGDFHSRTALGMYDHIKAAVASGECLLEWDGGPDGASPPPVPLLKDLFSSERRRAKVLNFSIAYGKTAHGLSKDWGVSLEEARETVERWYADRPEVRAWQKAQQAAAQGAGYVCTLLGRRRQLPEAASRNGAVRAHALRAAINTPIQGSAADVATAAMLRIAADPELRRLGWALLLQVHDEVILEGPRESAEEARRRVVACMRSPFVGKVERPLLVDLAVDAKYADTWYDAKGKSKCLSGGIDSRMASRLGRAPVLARAGWPAVRSGCWGDRLLTSHAGALGPEQLRSDADLADLSSLTYGPTRSPADLAGQLQAKGLNLVAEGTAPFTRWFVAEDAAAGVRTLCCRGVSWTHPSHDSLGLAKALLAAWPAPAPGVPGLSLHSGVAGLAQDLAAQVGPWLDSAPASIRLVGHSLGGSLVQALLAQRGGGWAARGAELVTFGSPPVLALDAAPPAQDGAGGEHAMLSMLGLPSARHYVLGKDPVPGLLLSAKPLLTSLGVGRLGGALGSLLGKVAGSGAAMPLPPPTYQALGPVYLLRWNQSAGHSVVRLTPADVAAELAVDVEYLGRNPMQLMKVAEAGGELEVVEEDLTPAELAAFHAALESEELLYAYCYTLRRHNGEPDVDALGAGETLLMLWPGTKDPPPPSPVHALRQTLADAVGSGRGGAPHAFFVAVVGDAVQLLRLGRSAVLLALVDAARMASRARSAAEDLEDDAAPERMRQGRKAFVRQLAAVEKKLVFFLAWANELDDGTLESLGDGLALFLEEETANIQAQNEALPSMADEQHVQAEAQKVIDAVLNTGDHTEGGAAVDEAVAAKAQELYTDANPVDKIGTVPTPVSEPQSVSPLEDEPEETGLGPAQGAPEPTPATVETLPDVGADPVVEPVGSVAGASPATGGTAAVAEVPAPVEDPIPVDPPAFAGENTAAAPVSVDEVHEAPALPVEPAAEEPEAKPAAGEPAVAEPAVVPEAEEQPAPEPEVAAPAVEPATEVPVVEEPKPDAVQVAPEPAGTKRSAEEVAVEGEAPEAKAAKFEIDPEDPNAAYFNIILEIPPGQTRTFSEIATAAGAKTTAARSIGRTVAKIANDETSGLPWWRVVSSVGALQSNPARQEAQLERLRAEGARPNEGEGITEWAARVGAKVVGTYALGSLRTVFADYDNDDVTVCDW</sequence>
<dbReference type="InterPro" id="IPR036397">
    <property type="entry name" value="RNaseH_sf"/>
</dbReference>
<dbReference type="Pfam" id="PF01612">
    <property type="entry name" value="DNA_pol_A_exo1"/>
    <property type="match status" value="1"/>
</dbReference>
<organism evidence="5 6">
    <name type="scientific">Auxenochlorella protothecoides</name>
    <name type="common">Green microalga</name>
    <name type="synonym">Chlorella protothecoides</name>
    <dbReference type="NCBI Taxonomy" id="3075"/>
    <lineage>
        <taxon>Eukaryota</taxon>
        <taxon>Viridiplantae</taxon>
        <taxon>Chlorophyta</taxon>
        <taxon>core chlorophytes</taxon>
        <taxon>Trebouxiophyceae</taxon>
        <taxon>Chlorellales</taxon>
        <taxon>Chlorellaceae</taxon>
        <taxon>Auxenochlorella</taxon>
    </lineage>
</organism>
<keyword evidence="2" id="KW-0227">DNA damage</keyword>
<dbReference type="Gene3D" id="3.40.50.1820">
    <property type="entry name" value="alpha/beta hydrolase"/>
    <property type="match status" value="1"/>
</dbReference>
<protein>
    <recommendedName>
        <fullName evidence="4">DNA-directed DNA polymerase family A palm domain-containing protein</fullName>
    </recommendedName>
</protein>
<dbReference type="SUPFAM" id="SSF53474">
    <property type="entry name" value="alpha/beta-Hydrolases"/>
    <property type="match status" value="1"/>
</dbReference>
<dbReference type="PANTHER" id="PTHR10133:SF27">
    <property type="entry name" value="DNA POLYMERASE NU"/>
    <property type="match status" value="1"/>
</dbReference>
<dbReference type="PRINTS" id="PR00868">
    <property type="entry name" value="DNAPOLI"/>
</dbReference>
<dbReference type="InterPro" id="IPR001098">
    <property type="entry name" value="DNA-dir_DNA_pol_A_palm_dom"/>
</dbReference>
<dbReference type="GO" id="GO:0008408">
    <property type="term" value="F:3'-5' exonuclease activity"/>
    <property type="evidence" value="ECO:0007669"/>
    <property type="project" value="InterPro"/>
</dbReference>
<evidence type="ECO:0000259" key="4">
    <source>
        <dbReference type="SMART" id="SM00482"/>
    </source>
</evidence>
<dbReference type="Gene3D" id="1.10.10.10">
    <property type="entry name" value="Winged helix-like DNA-binding domain superfamily/Winged helix DNA-binding domain"/>
    <property type="match status" value="1"/>
</dbReference>
<dbReference type="InterPro" id="IPR014048">
    <property type="entry name" value="MethylDNA_cys_MeTrfase_DNA-bd"/>
</dbReference>
<dbReference type="InterPro" id="IPR002298">
    <property type="entry name" value="DNA_polymerase_A"/>
</dbReference>
<keyword evidence="1" id="KW-0235">DNA replication</keyword>
<dbReference type="Gene3D" id="1.10.150.20">
    <property type="entry name" value="5' to 3' exonuclease, C-terminal subdomain"/>
    <property type="match status" value="1"/>
</dbReference>
<evidence type="ECO:0000313" key="5">
    <source>
        <dbReference type="EMBL" id="RMZ52097.1"/>
    </source>
</evidence>
<feature type="region of interest" description="Disordered" evidence="3">
    <location>
        <begin position="1718"/>
        <end position="1766"/>
    </location>
</feature>
<name>A0A3M7KNX4_AUXPR</name>
<dbReference type="InterPro" id="IPR043502">
    <property type="entry name" value="DNA/RNA_pol_sf"/>
</dbReference>
<evidence type="ECO:0000256" key="2">
    <source>
        <dbReference type="ARBA" id="ARBA00022763"/>
    </source>
</evidence>
<feature type="compositionally biased region" description="Low complexity" evidence="3">
    <location>
        <begin position="1843"/>
        <end position="1858"/>
    </location>
</feature>
<dbReference type="Pfam" id="PF00476">
    <property type="entry name" value="DNA_pol_A"/>
    <property type="match status" value="2"/>
</dbReference>
<feature type="compositionally biased region" description="Basic and acidic residues" evidence="3">
    <location>
        <begin position="30"/>
        <end position="45"/>
    </location>
</feature>
<dbReference type="GO" id="GO:0006302">
    <property type="term" value="P:double-strand break repair"/>
    <property type="evidence" value="ECO:0007669"/>
    <property type="project" value="TreeGrafter"/>
</dbReference>
<dbReference type="GO" id="GO:0003677">
    <property type="term" value="F:DNA binding"/>
    <property type="evidence" value="ECO:0007669"/>
    <property type="project" value="InterPro"/>
</dbReference>
<proteinExistence type="predicted"/>
<feature type="non-terminal residue" evidence="5">
    <location>
        <position position="2056"/>
    </location>
</feature>
<dbReference type="GO" id="GO:0003887">
    <property type="term" value="F:DNA-directed DNA polymerase activity"/>
    <property type="evidence" value="ECO:0007669"/>
    <property type="project" value="InterPro"/>
</dbReference>
<dbReference type="InterPro" id="IPR002562">
    <property type="entry name" value="3'-5'_exonuclease_dom"/>
</dbReference>
<gene>
    <name evidence="5" type="ORF">APUTEX25_001291</name>
</gene>
<dbReference type="SUPFAM" id="SSF46767">
    <property type="entry name" value="Methylated DNA-protein cysteine methyltransferase, C-terminal domain"/>
    <property type="match status" value="1"/>
</dbReference>
<reference evidence="6" key="1">
    <citation type="journal article" date="2018" name="Algal Res.">
        <title>Characterization of plant carbon substrate utilization by Auxenochlorella protothecoides.</title>
        <authorList>
            <person name="Vogler B.W."/>
            <person name="Starkenburg S.R."/>
            <person name="Sudasinghe N."/>
            <person name="Schambach J.Y."/>
            <person name="Rollin J.A."/>
            <person name="Pattathil S."/>
            <person name="Barry A.N."/>
        </authorList>
    </citation>
    <scope>NUCLEOTIDE SEQUENCE [LARGE SCALE GENOMIC DNA]</scope>
    <source>
        <strain evidence="6">UTEX 25</strain>
    </source>
</reference>
<evidence type="ECO:0000256" key="1">
    <source>
        <dbReference type="ARBA" id="ARBA00022705"/>
    </source>
</evidence>
<dbReference type="InterPro" id="IPR012337">
    <property type="entry name" value="RNaseH-like_sf"/>
</dbReference>
<dbReference type="Proteomes" id="UP000279271">
    <property type="component" value="Unassembled WGS sequence"/>
</dbReference>
<evidence type="ECO:0000256" key="3">
    <source>
        <dbReference type="SAM" id="MobiDB-lite"/>
    </source>
</evidence>
<evidence type="ECO:0000313" key="6">
    <source>
        <dbReference type="Proteomes" id="UP000279271"/>
    </source>
</evidence>
<dbReference type="EMBL" id="QOKY01000215">
    <property type="protein sequence ID" value="RMZ52097.1"/>
    <property type="molecule type" value="Genomic_DNA"/>
</dbReference>
<dbReference type="SUPFAM" id="SSF53098">
    <property type="entry name" value="Ribonuclease H-like"/>
    <property type="match status" value="1"/>
</dbReference>
<dbReference type="InterPro" id="IPR029058">
    <property type="entry name" value="AB_hydrolase_fold"/>
</dbReference>